<proteinExistence type="predicted"/>
<reference evidence="1" key="1">
    <citation type="submission" date="2024-07" db="EMBL/GenBank/DDBJ databases">
        <authorList>
            <person name="Bringhurst R.M."/>
            <person name="Homer T.E."/>
        </authorList>
    </citation>
    <scope>NUCLEOTIDE SEQUENCE</scope>
</reference>
<name>A0AB39CDP4_9VIRU</name>
<sequence>MYPRLVSFGMTQSGLSSHVMQSMESLLGRADNVHVLISDESSAAQLAHQFHKKYGAERLEGAQGIVHFVNAFEPGHVYGAIKQMVEAYPDKEVNIYLDIPSLTNIRPVANDAQVVLMDQAVTADLEILLVANPNVVVRIATLRVAPHKMVDFARSVGSLKRGA</sequence>
<protein>
    <submittedName>
        <fullName evidence="1">Uncharacterized protein</fullName>
    </submittedName>
</protein>
<accession>A0AB39CDP4</accession>
<dbReference type="EMBL" id="PQ015379">
    <property type="protein sequence ID" value="XDJ14971.1"/>
    <property type="molecule type" value="Genomic_DNA"/>
</dbReference>
<organism evidence="1">
    <name type="scientific">Pseudomonas phage HRDY3</name>
    <dbReference type="NCBI Taxonomy" id="3236930"/>
    <lineage>
        <taxon>Viruses</taxon>
    </lineage>
</organism>
<evidence type="ECO:0000313" key="1">
    <source>
        <dbReference type="EMBL" id="XDJ14971.1"/>
    </source>
</evidence>